<evidence type="ECO:0008006" key="4">
    <source>
        <dbReference type="Google" id="ProtNLM"/>
    </source>
</evidence>
<comment type="caution">
    <text evidence="2">The sequence shown here is derived from an EMBL/GenBank/DDBJ whole genome shotgun (WGS) entry which is preliminary data.</text>
</comment>
<feature type="region of interest" description="Disordered" evidence="1">
    <location>
        <begin position="71"/>
        <end position="92"/>
    </location>
</feature>
<name>A0ABY0FHQ3_9BACT</name>
<evidence type="ECO:0000256" key="1">
    <source>
        <dbReference type="SAM" id="MobiDB-lite"/>
    </source>
</evidence>
<sequence>MDIFKGIGDFFGGLFGQKKKREDEQQQPQQQSAVSFNNAPKLGDNFINNLNNLTQPQQPKEFAKSSVDLNPVKPVQPVQPQPQMNRDQERQQLANKYRQEETDRYNQGSDHAANFLNDIFSGGKTAQMRENTINQNIQNRVNAEMLRKYGSDDQQVKQNIAQTSQDINNKAASVNDFTKNYNNTVQQTVTSPVSAVKGAANSVMETVPKVSGASGLDLFTNNYKNIDTSLLHPNCTCIERFKVTNVETNEKPKSILESTPEKVVNDLTTEEKAFIYDFERNGYKIDKIISKDYETFKPTNDFIINGLEWEMKTPEKSLKYSTMSTHIRNAIKQNKENFIINLQGKYYNEKALRQLSDYNSRNPSYKLKNLVIYKQGKIIQLIGNNSINKK</sequence>
<reference evidence="2 3" key="2">
    <citation type="journal article" date="2020" name="Cell Rep.">
        <title>Acquisition and Adaptation of Ultra-small Parasitic Reduced Genome Bacteria to Mammalian Hosts.</title>
        <authorList>
            <person name="McLean J.S."/>
            <person name="Bor B."/>
            <person name="Kerns K.A."/>
            <person name="Liu Q."/>
            <person name="To T.T."/>
            <person name="Solden L."/>
            <person name="Hendrickson E.L."/>
            <person name="Wrighton K."/>
            <person name="Shi W."/>
            <person name="He X."/>
        </authorList>
    </citation>
    <scope>NUCLEOTIDE SEQUENCE [LARGE SCALE GENOMIC DNA]</scope>
    <source>
        <strain evidence="2 3">TM7_CMJM_G6_1_HOT_870</strain>
    </source>
</reference>
<accession>A0ABY0FHQ3</accession>
<organism evidence="2 3">
    <name type="scientific">Candidatus Nanogingivalis gingivitcus</name>
    <dbReference type="NCBI Taxonomy" id="2171992"/>
    <lineage>
        <taxon>Bacteria</taxon>
        <taxon>Candidatus Saccharimonadota</taxon>
        <taxon>Candidatus Nanosyncoccalia</taxon>
        <taxon>Candidatus Nanogingivales</taxon>
        <taxon>Candidatus Nanogingivalaceae</taxon>
        <taxon>Candidatus Nanogingivalis</taxon>
    </lineage>
</organism>
<evidence type="ECO:0000313" key="3">
    <source>
        <dbReference type="Proteomes" id="UP001190925"/>
    </source>
</evidence>
<keyword evidence="3" id="KW-1185">Reference proteome</keyword>
<dbReference type="RefSeq" id="WP_129718838.1">
    <property type="nucleotide sequence ID" value="NZ_PRLK01000006.1"/>
</dbReference>
<proteinExistence type="predicted"/>
<gene>
    <name evidence="2" type="ORF">G6CMJM_00436</name>
</gene>
<protein>
    <recommendedName>
        <fullName evidence="4">tRNA nuclease CdiA C-terminal domain-containing protein</fullName>
    </recommendedName>
</protein>
<reference evidence="2 3" key="1">
    <citation type="journal article" date="2018" name="bioRxiv">
        <title>Evidence of independent acquisition and adaption of ultra-small bacteria to human hosts across the highly diverse yet reduced genomes of the phylum Saccharibacteria.</title>
        <authorList>
            <person name="McLean J.S."/>
            <person name="Bor B."/>
            <person name="To T.T."/>
            <person name="Liu Q."/>
            <person name="Kearns K.A."/>
            <person name="Solden L.M."/>
            <person name="Wrighton K.C."/>
            <person name="He X."/>
            <person name="Shi W."/>
        </authorList>
    </citation>
    <scope>NUCLEOTIDE SEQUENCE [LARGE SCALE GENOMIC DNA]</scope>
    <source>
        <strain evidence="2 3">TM7_CMJM_G6_1_HOT_870</strain>
    </source>
</reference>
<feature type="region of interest" description="Disordered" evidence="1">
    <location>
        <begin position="18"/>
        <end position="53"/>
    </location>
</feature>
<dbReference type="Proteomes" id="UP001190925">
    <property type="component" value="Unassembled WGS sequence"/>
</dbReference>
<dbReference type="Gene3D" id="3.40.1350.120">
    <property type="match status" value="1"/>
</dbReference>
<feature type="compositionally biased region" description="Low complexity" evidence="1">
    <location>
        <begin position="71"/>
        <end position="83"/>
    </location>
</feature>
<evidence type="ECO:0000313" key="2">
    <source>
        <dbReference type="EMBL" id="RYC72509.1"/>
    </source>
</evidence>
<dbReference type="EMBL" id="PRLK01000006">
    <property type="protein sequence ID" value="RYC72509.1"/>
    <property type="molecule type" value="Genomic_DNA"/>
</dbReference>